<accession>A0ABX2D058</accession>
<dbReference type="EMBL" id="SRRZ01000050">
    <property type="protein sequence ID" value="NQE35235.1"/>
    <property type="molecule type" value="Genomic_DNA"/>
</dbReference>
<evidence type="ECO:0000313" key="2">
    <source>
        <dbReference type="Proteomes" id="UP000702425"/>
    </source>
</evidence>
<evidence type="ECO:0000313" key="1">
    <source>
        <dbReference type="EMBL" id="NQE35235.1"/>
    </source>
</evidence>
<name>A0ABX2D058_9CYAN</name>
<protein>
    <submittedName>
        <fullName evidence="1">Uncharacterized protein</fullName>
    </submittedName>
</protein>
<sequence>MPKSKRSGEGDPLLFIPYCQKPFLENKKKVRGKNRQIFERLEQVVSELRTALDRNDIDSKEVIEDSLNFLVFVEGPKKVSQRR</sequence>
<comment type="caution">
    <text evidence="1">The sequence shown here is derived from an EMBL/GenBank/DDBJ whole genome shotgun (WGS) entry which is preliminary data.</text>
</comment>
<gene>
    <name evidence="1" type="ORF">E5S67_02965</name>
</gene>
<organism evidence="1 2">
    <name type="scientific">Microcoleus asticus IPMA8</name>
    <dbReference type="NCBI Taxonomy" id="2563858"/>
    <lineage>
        <taxon>Bacteria</taxon>
        <taxon>Bacillati</taxon>
        <taxon>Cyanobacteriota</taxon>
        <taxon>Cyanophyceae</taxon>
        <taxon>Oscillatoriophycideae</taxon>
        <taxon>Oscillatoriales</taxon>
        <taxon>Microcoleaceae</taxon>
        <taxon>Microcoleus</taxon>
        <taxon>Microcoleus asticus</taxon>
    </lineage>
</organism>
<dbReference type="RefSeq" id="WP_172188470.1">
    <property type="nucleotide sequence ID" value="NZ_CAWPPK010000264.1"/>
</dbReference>
<reference evidence="1 2" key="1">
    <citation type="journal article" date="2020" name="Sci. Rep.">
        <title>A novel cyanobacterial geosmin producer, revising GeoA distribution and dispersion patterns in Bacteria.</title>
        <authorList>
            <person name="Churro C."/>
            <person name="Semedo-Aguiar A.P."/>
            <person name="Silva A.D."/>
            <person name="Pereira-Leal J.B."/>
            <person name="Leite R.B."/>
        </authorList>
    </citation>
    <scope>NUCLEOTIDE SEQUENCE [LARGE SCALE GENOMIC DNA]</scope>
    <source>
        <strain evidence="1 2">IPMA8</strain>
    </source>
</reference>
<proteinExistence type="predicted"/>
<dbReference type="Proteomes" id="UP000702425">
    <property type="component" value="Unassembled WGS sequence"/>
</dbReference>
<keyword evidence="2" id="KW-1185">Reference proteome</keyword>